<accession>A0A2P5BR14</accession>
<gene>
    <name evidence="1" type="ORF">TorRG33x02_312190</name>
</gene>
<organism evidence="1 2">
    <name type="scientific">Trema orientale</name>
    <name type="common">Charcoal tree</name>
    <name type="synonym">Celtis orientalis</name>
    <dbReference type="NCBI Taxonomy" id="63057"/>
    <lineage>
        <taxon>Eukaryota</taxon>
        <taxon>Viridiplantae</taxon>
        <taxon>Streptophyta</taxon>
        <taxon>Embryophyta</taxon>
        <taxon>Tracheophyta</taxon>
        <taxon>Spermatophyta</taxon>
        <taxon>Magnoliopsida</taxon>
        <taxon>eudicotyledons</taxon>
        <taxon>Gunneridae</taxon>
        <taxon>Pentapetalae</taxon>
        <taxon>rosids</taxon>
        <taxon>fabids</taxon>
        <taxon>Rosales</taxon>
        <taxon>Cannabaceae</taxon>
        <taxon>Trema</taxon>
    </lineage>
</organism>
<sequence>MTISCTEKDFIVQSNKDKMIIISCTERVHPLYKKKYELVYNSGMHKRKNNNHDVFACILPNNVSANFNLTLFLKPVVSTSGFLIKSYAFS</sequence>
<proteinExistence type="predicted"/>
<name>A0A2P5BR14_TREOI</name>
<dbReference type="InParanoid" id="A0A2P5BR14"/>
<dbReference type="EMBL" id="JXTC01000477">
    <property type="protein sequence ID" value="PON51205.1"/>
    <property type="molecule type" value="Genomic_DNA"/>
</dbReference>
<evidence type="ECO:0000313" key="1">
    <source>
        <dbReference type="EMBL" id="PON51205.1"/>
    </source>
</evidence>
<keyword evidence="2" id="KW-1185">Reference proteome</keyword>
<evidence type="ECO:0000313" key="2">
    <source>
        <dbReference type="Proteomes" id="UP000237000"/>
    </source>
</evidence>
<dbReference type="Proteomes" id="UP000237000">
    <property type="component" value="Unassembled WGS sequence"/>
</dbReference>
<dbReference type="OrthoDB" id="10452087at2759"/>
<protein>
    <submittedName>
        <fullName evidence="1">Uncharacterized protein</fullName>
    </submittedName>
</protein>
<reference evidence="2" key="1">
    <citation type="submission" date="2016-06" db="EMBL/GenBank/DDBJ databases">
        <title>Parallel loss of symbiosis genes in relatives of nitrogen-fixing non-legume Parasponia.</title>
        <authorList>
            <person name="Van Velzen R."/>
            <person name="Holmer R."/>
            <person name="Bu F."/>
            <person name="Rutten L."/>
            <person name="Van Zeijl A."/>
            <person name="Liu W."/>
            <person name="Santuari L."/>
            <person name="Cao Q."/>
            <person name="Sharma T."/>
            <person name="Shen D."/>
            <person name="Roswanjaya Y."/>
            <person name="Wardhani T."/>
            <person name="Kalhor M.S."/>
            <person name="Jansen J."/>
            <person name="Van den Hoogen J."/>
            <person name="Gungor B."/>
            <person name="Hartog M."/>
            <person name="Hontelez J."/>
            <person name="Verver J."/>
            <person name="Yang W.-C."/>
            <person name="Schijlen E."/>
            <person name="Repin R."/>
            <person name="Schilthuizen M."/>
            <person name="Schranz E."/>
            <person name="Heidstra R."/>
            <person name="Miyata K."/>
            <person name="Fedorova E."/>
            <person name="Kohlen W."/>
            <person name="Bisseling T."/>
            <person name="Smit S."/>
            <person name="Geurts R."/>
        </authorList>
    </citation>
    <scope>NUCLEOTIDE SEQUENCE [LARGE SCALE GENOMIC DNA]</scope>
    <source>
        <strain evidence="2">cv. RG33-2</strain>
    </source>
</reference>
<dbReference type="AlphaFoldDB" id="A0A2P5BR14"/>
<comment type="caution">
    <text evidence="1">The sequence shown here is derived from an EMBL/GenBank/DDBJ whole genome shotgun (WGS) entry which is preliminary data.</text>
</comment>